<accession>A0A975J222</accession>
<dbReference type="RefSeq" id="WP_211633843.1">
    <property type="nucleotide sequence ID" value="NZ_CP073100.1"/>
</dbReference>
<dbReference type="InterPro" id="IPR018060">
    <property type="entry name" value="HTH_AraC"/>
</dbReference>
<evidence type="ECO:0000256" key="2">
    <source>
        <dbReference type="ARBA" id="ARBA00023125"/>
    </source>
</evidence>
<dbReference type="Pfam" id="PF08448">
    <property type="entry name" value="PAS_4"/>
    <property type="match status" value="1"/>
</dbReference>
<evidence type="ECO:0000256" key="3">
    <source>
        <dbReference type="ARBA" id="ARBA00023163"/>
    </source>
</evidence>
<organism evidence="5 6">
    <name type="scientific">Luteolibacter ambystomatis</name>
    <dbReference type="NCBI Taxonomy" id="2824561"/>
    <lineage>
        <taxon>Bacteria</taxon>
        <taxon>Pseudomonadati</taxon>
        <taxon>Verrucomicrobiota</taxon>
        <taxon>Verrucomicrobiia</taxon>
        <taxon>Verrucomicrobiales</taxon>
        <taxon>Verrucomicrobiaceae</taxon>
        <taxon>Luteolibacter</taxon>
    </lineage>
</organism>
<dbReference type="Gene3D" id="3.30.450.20">
    <property type="entry name" value="PAS domain"/>
    <property type="match status" value="1"/>
</dbReference>
<dbReference type="PANTHER" id="PTHR46796:SF13">
    <property type="entry name" value="HTH-TYPE TRANSCRIPTIONAL ACTIVATOR RHAS"/>
    <property type="match status" value="1"/>
</dbReference>
<feature type="domain" description="HTH araC/xylS-type" evidence="4">
    <location>
        <begin position="146"/>
        <end position="244"/>
    </location>
</feature>
<evidence type="ECO:0000313" key="6">
    <source>
        <dbReference type="Proteomes" id="UP000676169"/>
    </source>
</evidence>
<dbReference type="KEGG" id="lamb:KBB96_06845"/>
<evidence type="ECO:0000259" key="4">
    <source>
        <dbReference type="PROSITE" id="PS01124"/>
    </source>
</evidence>
<keyword evidence="1" id="KW-0805">Transcription regulation</keyword>
<evidence type="ECO:0000256" key="1">
    <source>
        <dbReference type="ARBA" id="ARBA00023015"/>
    </source>
</evidence>
<name>A0A975J222_9BACT</name>
<dbReference type="AlphaFoldDB" id="A0A975J222"/>
<dbReference type="GO" id="GO:0003700">
    <property type="term" value="F:DNA-binding transcription factor activity"/>
    <property type="evidence" value="ECO:0007669"/>
    <property type="project" value="InterPro"/>
</dbReference>
<dbReference type="PANTHER" id="PTHR46796">
    <property type="entry name" value="HTH-TYPE TRANSCRIPTIONAL ACTIVATOR RHAS-RELATED"/>
    <property type="match status" value="1"/>
</dbReference>
<dbReference type="Proteomes" id="UP000676169">
    <property type="component" value="Chromosome"/>
</dbReference>
<dbReference type="CDD" id="cd00130">
    <property type="entry name" value="PAS"/>
    <property type="match status" value="1"/>
</dbReference>
<dbReference type="Pfam" id="PF12833">
    <property type="entry name" value="HTH_18"/>
    <property type="match status" value="1"/>
</dbReference>
<gene>
    <name evidence="5" type="ORF">KBB96_06845</name>
</gene>
<proteinExistence type="predicted"/>
<dbReference type="EMBL" id="CP073100">
    <property type="protein sequence ID" value="QUE52605.1"/>
    <property type="molecule type" value="Genomic_DNA"/>
</dbReference>
<dbReference type="SUPFAM" id="SSF46689">
    <property type="entry name" value="Homeodomain-like"/>
    <property type="match status" value="2"/>
</dbReference>
<dbReference type="PROSITE" id="PS01124">
    <property type="entry name" value="HTH_ARAC_FAMILY_2"/>
    <property type="match status" value="1"/>
</dbReference>
<dbReference type="SUPFAM" id="SSF55785">
    <property type="entry name" value="PYP-like sensor domain (PAS domain)"/>
    <property type="match status" value="1"/>
</dbReference>
<dbReference type="InterPro" id="IPR013656">
    <property type="entry name" value="PAS_4"/>
</dbReference>
<dbReference type="InterPro" id="IPR009057">
    <property type="entry name" value="Homeodomain-like_sf"/>
</dbReference>
<dbReference type="GO" id="GO:0043565">
    <property type="term" value="F:sequence-specific DNA binding"/>
    <property type="evidence" value="ECO:0007669"/>
    <property type="project" value="InterPro"/>
</dbReference>
<dbReference type="InterPro" id="IPR000014">
    <property type="entry name" value="PAS"/>
</dbReference>
<dbReference type="InterPro" id="IPR050204">
    <property type="entry name" value="AraC_XylS_family_regulators"/>
</dbReference>
<dbReference type="InterPro" id="IPR035965">
    <property type="entry name" value="PAS-like_dom_sf"/>
</dbReference>
<evidence type="ECO:0000313" key="5">
    <source>
        <dbReference type="EMBL" id="QUE52605.1"/>
    </source>
</evidence>
<protein>
    <submittedName>
        <fullName evidence="5">AraC family transcriptional regulator</fullName>
    </submittedName>
</protein>
<dbReference type="SMART" id="SM00342">
    <property type="entry name" value="HTH_ARAC"/>
    <property type="match status" value="1"/>
</dbReference>
<sequence>MLSATFSGPGGVVPLPLERLLDDLSGLVFFIKDREGRYLWVNRTLVDRCGLFEKGPLLGKRPSDLFPETLAPFYERQDERVIRLGKPLIDQLELHFYPGRRRGWCLTSKYPVFAPGSTQATGLLGISRDVETSSRGAKNRGFPELSKALQLIQQRIAEPPSLTELADASGLSPSQFAQWTERLFHLTPKQLVMKARIDEALHLLATGDQPLSEIALATGFCDQSAFTRHFHRFTGMPPGAFRQQIRGR</sequence>
<reference evidence="5" key="1">
    <citation type="submission" date="2021-04" db="EMBL/GenBank/DDBJ databases">
        <title>Luteolibacter sp. 32A isolated from the skin of an Anderson's salamander (Ambystoma andersonii).</title>
        <authorList>
            <person name="Spergser J."/>
            <person name="Busse H.-J."/>
        </authorList>
    </citation>
    <scope>NUCLEOTIDE SEQUENCE</scope>
    <source>
        <strain evidence="5">32A</strain>
    </source>
</reference>
<keyword evidence="3" id="KW-0804">Transcription</keyword>
<keyword evidence="6" id="KW-1185">Reference proteome</keyword>
<dbReference type="Gene3D" id="1.10.10.60">
    <property type="entry name" value="Homeodomain-like"/>
    <property type="match status" value="1"/>
</dbReference>
<keyword evidence="2" id="KW-0238">DNA-binding</keyword>